<evidence type="ECO:0000256" key="4">
    <source>
        <dbReference type="ARBA" id="ARBA00022825"/>
    </source>
</evidence>
<dbReference type="PANTHER" id="PTHR20842">
    <property type="entry name" value="PROTEASE S51 ALPHA-ASPARTYL DIPEPTIDASE"/>
    <property type="match status" value="1"/>
</dbReference>
<evidence type="ECO:0000313" key="5">
    <source>
        <dbReference type="EMBL" id="HJC49704.1"/>
    </source>
</evidence>
<dbReference type="InterPro" id="IPR029062">
    <property type="entry name" value="Class_I_gatase-like"/>
</dbReference>
<organism evidence="5 6">
    <name type="scientific">Candidatus Anaerostipes avistercoris</name>
    <dbReference type="NCBI Taxonomy" id="2838462"/>
    <lineage>
        <taxon>Bacteria</taxon>
        <taxon>Bacillati</taxon>
        <taxon>Bacillota</taxon>
        <taxon>Clostridia</taxon>
        <taxon>Lachnospirales</taxon>
        <taxon>Lachnospiraceae</taxon>
        <taxon>Anaerostipes</taxon>
    </lineage>
</organism>
<accession>A0A9D2PI75</accession>
<dbReference type="GO" id="GO:0006508">
    <property type="term" value="P:proteolysis"/>
    <property type="evidence" value="ECO:0007669"/>
    <property type="project" value="UniProtKB-KW"/>
</dbReference>
<proteinExistence type="inferred from homology"/>
<dbReference type="SUPFAM" id="SSF52317">
    <property type="entry name" value="Class I glutamine amidotransferase-like"/>
    <property type="match status" value="1"/>
</dbReference>
<dbReference type="PANTHER" id="PTHR20842:SF0">
    <property type="entry name" value="ALPHA-ASPARTYL DIPEPTIDASE"/>
    <property type="match status" value="1"/>
</dbReference>
<dbReference type="Gene3D" id="3.40.50.880">
    <property type="match status" value="1"/>
</dbReference>
<dbReference type="Proteomes" id="UP000823904">
    <property type="component" value="Unassembled WGS sequence"/>
</dbReference>
<protein>
    <submittedName>
        <fullName evidence="5">Type 1 glutamine amidotransferase-like domain-containing protein</fullName>
    </submittedName>
</protein>
<evidence type="ECO:0000256" key="1">
    <source>
        <dbReference type="ARBA" id="ARBA00006534"/>
    </source>
</evidence>
<comment type="caution">
    <text evidence="5">The sequence shown here is derived from an EMBL/GenBank/DDBJ whole genome shotgun (WGS) entry which is preliminary data.</text>
</comment>
<dbReference type="Pfam" id="PF03575">
    <property type="entry name" value="Peptidase_S51"/>
    <property type="match status" value="1"/>
</dbReference>
<dbReference type="InterPro" id="IPR005320">
    <property type="entry name" value="Peptidase_S51"/>
</dbReference>
<evidence type="ECO:0000256" key="2">
    <source>
        <dbReference type="ARBA" id="ARBA00022670"/>
    </source>
</evidence>
<sequence length="202" mass="22322">MKKMLLVSMLQHSADLVKKVEPDLAGKVVTYIPTAGIAEEIEGMVEEETETLSRLGLEVDVLEISTASHQKMKESLINNDLIFVGGGNTFFLLQELRRTGADQILTDQVNNRKLYIGESAGAIVACPDIGYSAEIDSVEKAPDLKDYTGLNLVDFYLVPHIDNEGMGSGAKRIIEKYSDQMEMKVLRDDQAIWIEGSEITVL</sequence>
<dbReference type="GO" id="GO:0008236">
    <property type="term" value="F:serine-type peptidase activity"/>
    <property type="evidence" value="ECO:0007669"/>
    <property type="project" value="UniProtKB-KW"/>
</dbReference>
<dbReference type="EMBL" id="DWWD01000020">
    <property type="protein sequence ID" value="HJC49704.1"/>
    <property type="molecule type" value="Genomic_DNA"/>
</dbReference>
<gene>
    <name evidence="5" type="ORF">H9754_03850</name>
</gene>
<keyword evidence="3" id="KW-0378">Hydrolase</keyword>
<dbReference type="AlphaFoldDB" id="A0A9D2PI75"/>
<comment type="similarity">
    <text evidence="1">Belongs to the peptidase S51 family.</text>
</comment>
<evidence type="ECO:0000313" key="6">
    <source>
        <dbReference type="Proteomes" id="UP000823904"/>
    </source>
</evidence>
<name>A0A9D2PI75_9FIRM</name>
<keyword evidence="4" id="KW-0720">Serine protease</keyword>
<reference evidence="5" key="1">
    <citation type="journal article" date="2021" name="PeerJ">
        <title>Extensive microbial diversity within the chicken gut microbiome revealed by metagenomics and culture.</title>
        <authorList>
            <person name="Gilroy R."/>
            <person name="Ravi A."/>
            <person name="Getino M."/>
            <person name="Pursley I."/>
            <person name="Horton D.L."/>
            <person name="Alikhan N.F."/>
            <person name="Baker D."/>
            <person name="Gharbi K."/>
            <person name="Hall N."/>
            <person name="Watson M."/>
            <person name="Adriaenssens E.M."/>
            <person name="Foster-Nyarko E."/>
            <person name="Jarju S."/>
            <person name="Secka A."/>
            <person name="Antonio M."/>
            <person name="Oren A."/>
            <person name="Chaudhuri R.R."/>
            <person name="La Ragione R."/>
            <person name="Hildebrand F."/>
            <person name="Pallen M.J."/>
        </authorList>
    </citation>
    <scope>NUCLEOTIDE SEQUENCE</scope>
    <source>
        <strain evidence="5">ChiSjej3B21-8574</strain>
    </source>
</reference>
<keyword evidence="5" id="KW-0315">Glutamine amidotransferase</keyword>
<reference evidence="5" key="2">
    <citation type="submission" date="2021-04" db="EMBL/GenBank/DDBJ databases">
        <authorList>
            <person name="Gilroy R."/>
        </authorList>
    </citation>
    <scope>NUCLEOTIDE SEQUENCE</scope>
    <source>
        <strain evidence="5">ChiSjej3B21-8574</strain>
    </source>
</reference>
<evidence type="ECO:0000256" key="3">
    <source>
        <dbReference type="ARBA" id="ARBA00022801"/>
    </source>
</evidence>
<keyword evidence="2" id="KW-0645">Protease</keyword>